<organism evidence="2 3">
    <name type="scientific">Corynebacterium resistens (strain DSM 45100 / JCM 12819 / GTC 2026 / SICGH 158)</name>
    <dbReference type="NCBI Taxonomy" id="662755"/>
    <lineage>
        <taxon>Bacteria</taxon>
        <taxon>Bacillati</taxon>
        <taxon>Actinomycetota</taxon>
        <taxon>Actinomycetes</taxon>
        <taxon>Mycobacteriales</taxon>
        <taxon>Corynebacteriaceae</taxon>
        <taxon>Corynebacterium</taxon>
    </lineage>
</organism>
<dbReference type="STRING" id="662755.CRES_0191"/>
<dbReference type="Pfam" id="PF01263">
    <property type="entry name" value="Aldose_epim"/>
    <property type="match status" value="1"/>
</dbReference>
<dbReference type="InterPro" id="IPR008183">
    <property type="entry name" value="Aldose_1/G6P_1-epimerase"/>
</dbReference>
<accession>F8E200</accession>
<dbReference type="EMBL" id="CP002857">
    <property type="protein sequence ID" value="AEI08554.1"/>
    <property type="molecule type" value="Genomic_DNA"/>
</dbReference>
<gene>
    <name evidence="2" type="ordered locus">CRES_0191</name>
</gene>
<dbReference type="HOGENOM" id="CLU_052486_1_1_11"/>
<dbReference type="eggNOG" id="COG2017">
    <property type="taxonomic scope" value="Bacteria"/>
</dbReference>
<dbReference type="KEGG" id="crd:CRES_0191"/>
<dbReference type="SUPFAM" id="SSF74650">
    <property type="entry name" value="Galactose mutarotase-like"/>
    <property type="match status" value="1"/>
</dbReference>
<dbReference type="GO" id="GO:0005975">
    <property type="term" value="P:carbohydrate metabolic process"/>
    <property type="evidence" value="ECO:0007669"/>
    <property type="project" value="InterPro"/>
</dbReference>
<proteinExistence type="predicted"/>
<keyword evidence="3" id="KW-1185">Reference proteome</keyword>
<reference evidence="2 3" key="1">
    <citation type="journal article" date="2012" name="BMC Genomics">
        <title>Complete genome sequence, lifestyle, and multi-drug resistance of the human pathogen Corynebacterium resistens DSM 45100 isolated from blood samples of a leukemia patient.</title>
        <authorList>
            <person name="Schroder J."/>
            <person name="Maus I."/>
            <person name="Meyer K."/>
            <person name="Wordemann S."/>
            <person name="Blom J."/>
            <person name="Jaenicke S."/>
            <person name="Schneider J."/>
            <person name="Trost E."/>
            <person name="Tauch A."/>
        </authorList>
    </citation>
    <scope>NUCLEOTIDE SEQUENCE [LARGE SCALE GENOMIC DNA]</scope>
    <source>
        <strain evidence="3">DSM 45100 / JCM 12819 / CCUG 50093 / GTC 2026 / SICGH 158</strain>
    </source>
</reference>
<evidence type="ECO:0000256" key="1">
    <source>
        <dbReference type="SAM" id="MobiDB-lite"/>
    </source>
</evidence>
<dbReference type="InterPro" id="IPR014718">
    <property type="entry name" value="GH-type_carb-bd"/>
</dbReference>
<dbReference type="Proteomes" id="UP000000492">
    <property type="component" value="Chromosome"/>
</dbReference>
<dbReference type="InterPro" id="IPR011013">
    <property type="entry name" value="Gal_mutarotase_sf_dom"/>
</dbReference>
<dbReference type="Gene3D" id="2.70.98.10">
    <property type="match status" value="1"/>
</dbReference>
<name>F8E200_CORRG</name>
<dbReference type="AlphaFoldDB" id="F8E200"/>
<sequence>MELSAGDYLASIDLQGGGLRGLWHRGRPLVQTYPVGAPVPLSAGQVLAPWPNRTSDGVFAVDGNVYALPINEPARNNAIHGVCNTVEWEVVEAEAASVSKEAGEAENDREDKEARGSKQISEAAQQVHVRAQVGPQQGWPWRLEVGAKWSLRADAGLRVEWSAQNLGEHRQPFGLGWHPYLSALGAPLDECQLQLQPVETSVPLDPQKMVPCGVEVPVDETWDLTGGIPMAGVQMDHCFGVWPHSEAPVAPARSRSSVSLLNERGEGVQMRAGGEFGWYQVYVADPVNGGGYPEVGRAVAVEPMTCPADALRSGRGLVWLEPAESRAFYVELRCIEG</sequence>
<dbReference type="GO" id="GO:0016853">
    <property type="term" value="F:isomerase activity"/>
    <property type="evidence" value="ECO:0007669"/>
    <property type="project" value="InterPro"/>
</dbReference>
<feature type="region of interest" description="Disordered" evidence="1">
    <location>
        <begin position="97"/>
        <end position="121"/>
    </location>
</feature>
<dbReference type="GO" id="GO:0030246">
    <property type="term" value="F:carbohydrate binding"/>
    <property type="evidence" value="ECO:0007669"/>
    <property type="project" value="InterPro"/>
</dbReference>
<evidence type="ECO:0000313" key="2">
    <source>
        <dbReference type="EMBL" id="AEI08554.1"/>
    </source>
</evidence>
<protein>
    <submittedName>
        <fullName evidence="2">Aldose 1-epimerase</fullName>
    </submittedName>
</protein>
<evidence type="ECO:0000313" key="3">
    <source>
        <dbReference type="Proteomes" id="UP000000492"/>
    </source>
</evidence>